<keyword evidence="2" id="KW-0238">DNA-binding</keyword>
<dbReference type="PANTHER" id="PTHR42756:SF1">
    <property type="entry name" value="TRANSCRIPTIONAL REPRESSOR OF EMRAB OPERON"/>
    <property type="match status" value="1"/>
</dbReference>
<accession>A0ABP9JND6</accession>
<evidence type="ECO:0000256" key="1">
    <source>
        <dbReference type="ARBA" id="ARBA00023015"/>
    </source>
</evidence>
<dbReference type="Pfam" id="PF12802">
    <property type="entry name" value="MarR_2"/>
    <property type="match status" value="1"/>
</dbReference>
<comment type="caution">
    <text evidence="6">The sequence shown here is derived from an EMBL/GenBank/DDBJ whole genome shotgun (WGS) entry which is preliminary data.</text>
</comment>
<evidence type="ECO:0000256" key="3">
    <source>
        <dbReference type="ARBA" id="ARBA00023163"/>
    </source>
</evidence>
<evidence type="ECO:0000313" key="6">
    <source>
        <dbReference type="EMBL" id="GAA5034463.1"/>
    </source>
</evidence>
<dbReference type="PANTHER" id="PTHR42756">
    <property type="entry name" value="TRANSCRIPTIONAL REGULATOR, MARR"/>
    <property type="match status" value="1"/>
</dbReference>
<name>A0ABP9JND6_9MICO</name>
<dbReference type="Proteomes" id="UP001500427">
    <property type="component" value="Unassembled WGS sequence"/>
</dbReference>
<dbReference type="InterPro" id="IPR036390">
    <property type="entry name" value="WH_DNA-bd_sf"/>
</dbReference>
<keyword evidence="7" id="KW-1185">Reference proteome</keyword>
<dbReference type="SUPFAM" id="SSF46785">
    <property type="entry name" value="Winged helix' DNA-binding domain"/>
    <property type="match status" value="1"/>
</dbReference>
<dbReference type="InterPro" id="IPR000835">
    <property type="entry name" value="HTH_MarR-typ"/>
</dbReference>
<feature type="domain" description="HTH marR-type" evidence="5">
    <location>
        <begin position="28"/>
        <end position="163"/>
    </location>
</feature>
<evidence type="ECO:0000259" key="5">
    <source>
        <dbReference type="PROSITE" id="PS50995"/>
    </source>
</evidence>
<dbReference type="Gene3D" id="1.10.10.10">
    <property type="entry name" value="Winged helix-like DNA-binding domain superfamily/Winged helix DNA-binding domain"/>
    <property type="match status" value="1"/>
</dbReference>
<sequence length="200" mass="20812">MGGIEAGDRVGRLVASWQAERPDLDLGSIGILTPLVRLAQLAASRRAPVLAAHGIDHGHLDVLGALRASGAPYSLPAGELSRRCGVTAGATTQRVQAMERLGLVERVREAADRRTVHVRATAHGLERLDEVLADVLASDEALLVGVPAGERATLERLLRGWLAAVESGAESDGERGSGSRGSGSRGSGSADDAHERASRP</sequence>
<feature type="compositionally biased region" description="Basic and acidic residues" evidence="4">
    <location>
        <begin position="191"/>
        <end position="200"/>
    </location>
</feature>
<evidence type="ECO:0000256" key="4">
    <source>
        <dbReference type="SAM" id="MobiDB-lite"/>
    </source>
</evidence>
<keyword evidence="3" id="KW-0804">Transcription</keyword>
<keyword evidence="1" id="KW-0805">Transcription regulation</keyword>
<dbReference type="PROSITE" id="PS50995">
    <property type="entry name" value="HTH_MARR_2"/>
    <property type="match status" value="1"/>
</dbReference>
<dbReference type="RefSeq" id="WP_345508826.1">
    <property type="nucleotide sequence ID" value="NZ_BAABIW010000026.1"/>
</dbReference>
<reference evidence="7" key="1">
    <citation type="journal article" date="2019" name="Int. J. Syst. Evol. Microbiol.">
        <title>The Global Catalogue of Microorganisms (GCM) 10K type strain sequencing project: providing services to taxonomists for standard genome sequencing and annotation.</title>
        <authorList>
            <consortium name="The Broad Institute Genomics Platform"/>
            <consortium name="The Broad Institute Genome Sequencing Center for Infectious Disease"/>
            <person name="Wu L."/>
            <person name="Ma J."/>
        </authorList>
    </citation>
    <scope>NUCLEOTIDE SEQUENCE [LARGE SCALE GENOMIC DNA]</scope>
    <source>
        <strain evidence="7">JCM 17687</strain>
    </source>
</reference>
<dbReference type="SMART" id="SM00347">
    <property type="entry name" value="HTH_MARR"/>
    <property type="match status" value="1"/>
</dbReference>
<dbReference type="EMBL" id="BAABIW010000026">
    <property type="protein sequence ID" value="GAA5034463.1"/>
    <property type="molecule type" value="Genomic_DNA"/>
</dbReference>
<feature type="region of interest" description="Disordered" evidence="4">
    <location>
        <begin position="166"/>
        <end position="200"/>
    </location>
</feature>
<gene>
    <name evidence="6" type="ORF">GCM10023258_35220</name>
</gene>
<dbReference type="InterPro" id="IPR036388">
    <property type="entry name" value="WH-like_DNA-bd_sf"/>
</dbReference>
<evidence type="ECO:0000256" key="2">
    <source>
        <dbReference type="ARBA" id="ARBA00023125"/>
    </source>
</evidence>
<evidence type="ECO:0000313" key="7">
    <source>
        <dbReference type="Proteomes" id="UP001500427"/>
    </source>
</evidence>
<organism evidence="6 7">
    <name type="scientific">Terrabacter aeriphilus</name>
    <dbReference type="NCBI Taxonomy" id="515662"/>
    <lineage>
        <taxon>Bacteria</taxon>
        <taxon>Bacillati</taxon>
        <taxon>Actinomycetota</taxon>
        <taxon>Actinomycetes</taxon>
        <taxon>Micrococcales</taxon>
        <taxon>Intrasporangiaceae</taxon>
        <taxon>Terrabacter</taxon>
    </lineage>
</organism>
<protein>
    <submittedName>
        <fullName evidence="6">MarR family transcriptional regulator</fullName>
    </submittedName>
</protein>
<proteinExistence type="predicted"/>